<dbReference type="FunFam" id="3.20.20.80:FF:000075">
    <property type="entry name" value="Sporulation-specific chitinase"/>
    <property type="match status" value="1"/>
</dbReference>
<reference evidence="13" key="1">
    <citation type="submission" date="2020-01" db="EMBL/GenBank/DDBJ databases">
        <authorList>
            <consortium name="DOE Joint Genome Institute"/>
            <person name="Haridas S."/>
            <person name="Albert R."/>
            <person name="Binder M."/>
            <person name="Bloem J."/>
            <person name="Labutti K."/>
            <person name="Salamov A."/>
            <person name="Andreopoulos B."/>
            <person name="Baker S.E."/>
            <person name="Barry K."/>
            <person name="Bills G."/>
            <person name="Bluhm B.H."/>
            <person name="Cannon C."/>
            <person name="Castanera R."/>
            <person name="Culley D.E."/>
            <person name="Daum C."/>
            <person name="Ezra D."/>
            <person name="Gonzalez J.B."/>
            <person name="Henrissat B."/>
            <person name="Kuo A."/>
            <person name="Liang C."/>
            <person name="Lipzen A."/>
            <person name="Lutzoni F."/>
            <person name="Magnuson J."/>
            <person name="Mondo S."/>
            <person name="Nolan M."/>
            <person name="Ohm R."/>
            <person name="Pangilinan J."/>
            <person name="Park H.-J."/>
            <person name="Ramirez L."/>
            <person name="Alfaro M."/>
            <person name="Sun H."/>
            <person name="Tritt A."/>
            <person name="Yoshinaga Y."/>
            <person name="Zwiers L.-H."/>
            <person name="Turgeon B.G."/>
            <person name="Goodwin S.B."/>
            <person name="Spatafora J.W."/>
            <person name="Crous P.W."/>
            <person name="Grigoriev I.V."/>
        </authorList>
    </citation>
    <scope>NUCLEOTIDE SEQUENCE</scope>
    <source>
        <strain evidence="13">IPT5</strain>
    </source>
</reference>
<dbReference type="GO" id="GO:0008061">
    <property type="term" value="F:chitin binding"/>
    <property type="evidence" value="ECO:0007669"/>
    <property type="project" value="InterPro"/>
</dbReference>
<dbReference type="InterPro" id="IPR050314">
    <property type="entry name" value="Glycosyl_Hydrlase_18"/>
</dbReference>
<dbReference type="CDD" id="cd06548">
    <property type="entry name" value="GH18_chitinase"/>
    <property type="match status" value="1"/>
</dbReference>
<keyword evidence="9" id="KW-0326">Glycosidase</keyword>
<dbReference type="GO" id="GO:0000272">
    <property type="term" value="P:polysaccharide catabolic process"/>
    <property type="evidence" value="ECO:0007669"/>
    <property type="project" value="UniProtKB-KW"/>
</dbReference>
<keyword evidence="6 13" id="KW-0378">Hydrolase</keyword>
<evidence type="ECO:0000256" key="10">
    <source>
        <dbReference type="ARBA" id="ARBA00023326"/>
    </source>
</evidence>
<comment type="similarity">
    <text evidence="3">Belongs to the glycosyl hydrolase 18 family. Chitinase class V subfamily.</text>
</comment>
<dbReference type="PROSITE" id="PS51910">
    <property type="entry name" value="GH18_2"/>
    <property type="match status" value="1"/>
</dbReference>
<comment type="catalytic activity">
    <reaction evidence="1">
        <text>Random endo-hydrolysis of N-acetyl-beta-D-glucosaminide (1-&gt;4)-beta-linkages in chitin and chitodextrins.</text>
        <dbReference type="EC" id="3.2.1.14"/>
    </reaction>
</comment>
<evidence type="ECO:0000256" key="2">
    <source>
        <dbReference type="ARBA" id="ARBA00004613"/>
    </source>
</evidence>
<comment type="subcellular location">
    <subcellularLocation>
        <location evidence="2">Secreted</location>
    </subcellularLocation>
</comment>
<feature type="signal peptide" evidence="11">
    <location>
        <begin position="1"/>
        <end position="18"/>
    </location>
</feature>
<organism evidence="13 14">
    <name type="scientific">Plenodomus tracheiphilus IPT5</name>
    <dbReference type="NCBI Taxonomy" id="1408161"/>
    <lineage>
        <taxon>Eukaryota</taxon>
        <taxon>Fungi</taxon>
        <taxon>Dikarya</taxon>
        <taxon>Ascomycota</taxon>
        <taxon>Pezizomycotina</taxon>
        <taxon>Dothideomycetes</taxon>
        <taxon>Pleosporomycetidae</taxon>
        <taxon>Pleosporales</taxon>
        <taxon>Pleosporineae</taxon>
        <taxon>Leptosphaeriaceae</taxon>
        <taxon>Plenodomus</taxon>
    </lineage>
</organism>
<dbReference type="OrthoDB" id="76388at2759"/>
<dbReference type="Pfam" id="PF00704">
    <property type="entry name" value="Glyco_hydro_18"/>
    <property type="match status" value="1"/>
</dbReference>
<dbReference type="GO" id="GO:0008843">
    <property type="term" value="F:endochitinase activity"/>
    <property type="evidence" value="ECO:0007669"/>
    <property type="project" value="UniProtKB-EC"/>
</dbReference>
<dbReference type="Gene3D" id="3.10.50.10">
    <property type="match status" value="1"/>
</dbReference>
<evidence type="ECO:0000256" key="8">
    <source>
        <dbReference type="ARBA" id="ARBA00023277"/>
    </source>
</evidence>
<evidence type="ECO:0000256" key="5">
    <source>
        <dbReference type="ARBA" id="ARBA00022525"/>
    </source>
</evidence>
<keyword evidence="7" id="KW-0146">Chitin degradation</keyword>
<dbReference type="AlphaFoldDB" id="A0A6A7B0Z0"/>
<dbReference type="SUPFAM" id="SSF54556">
    <property type="entry name" value="Chitinase insertion domain"/>
    <property type="match status" value="1"/>
</dbReference>
<name>A0A6A7B0Z0_9PLEO</name>
<dbReference type="SMART" id="SM00636">
    <property type="entry name" value="Glyco_18"/>
    <property type="match status" value="1"/>
</dbReference>
<feature type="chain" id="PRO_5025615063" description="chitinase" evidence="11">
    <location>
        <begin position="19"/>
        <end position="456"/>
    </location>
</feature>
<keyword evidence="8" id="KW-0119">Carbohydrate metabolism</keyword>
<dbReference type="PANTHER" id="PTHR11177">
    <property type="entry name" value="CHITINASE"/>
    <property type="match status" value="1"/>
</dbReference>
<evidence type="ECO:0000313" key="14">
    <source>
        <dbReference type="Proteomes" id="UP000799423"/>
    </source>
</evidence>
<dbReference type="Gene3D" id="3.20.20.80">
    <property type="entry name" value="Glycosidases"/>
    <property type="match status" value="1"/>
</dbReference>
<evidence type="ECO:0000256" key="1">
    <source>
        <dbReference type="ARBA" id="ARBA00000822"/>
    </source>
</evidence>
<dbReference type="EC" id="3.2.1.14" evidence="4"/>
<dbReference type="InterPro" id="IPR001223">
    <property type="entry name" value="Glyco_hydro18_cat"/>
</dbReference>
<evidence type="ECO:0000256" key="6">
    <source>
        <dbReference type="ARBA" id="ARBA00022801"/>
    </source>
</evidence>
<keyword evidence="11" id="KW-0732">Signal</keyword>
<keyword evidence="5" id="KW-0964">Secreted</keyword>
<accession>A0A6A7B0Z0</accession>
<dbReference type="GO" id="GO:0006032">
    <property type="term" value="P:chitin catabolic process"/>
    <property type="evidence" value="ECO:0007669"/>
    <property type="project" value="UniProtKB-KW"/>
</dbReference>
<keyword evidence="14" id="KW-1185">Reference proteome</keyword>
<keyword evidence="10" id="KW-0624">Polysaccharide degradation</keyword>
<gene>
    <name evidence="13" type="ORF">T440DRAFT_470437</name>
</gene>
<evidence type="ECO:0000256" key="9">
    <source>
        <dbReference type="ARBA" id="ARBA00023295"/>
    </source>
</evidence>
<dbReference type="InterPro" id="IPR011583">
    <property type="entry name" value="Chitinase_II/V-like_cat"/>
</dbReference>
<dbReference type="InterPro" id="IPR029070">
    <property type="entry name" value="Chitinase_insertion_sf"/>
</dbReference>
<protein>
    <recommendedName>
        <fullName evidence="4">chitinase</fullName>
        <ecNumber evidence="4">3.2.1.14</ecNumber>
    </recommendedName>
</protein>
<evidence type="ECO:0000259" key="12">
    <source>
        <dbReference type="PROSITE" id="PS51910"/>
    </source>
</evidence>
<feature type="domain" description="GH18" evidence="12">
    <location>
        <begin position="38"/>
        <end position="422"/>
    </location>
</feature>
<dbReference type="SUPFAM" id="SSF51445">
    <property type="entry name" value="(Trans)glycosidases"/>
    <property type="match status" value="1"/>
</dbReference>
<dbReference type="InterPro" id="IPR017853">
    <property type="entry name" value="GH"/>
</dbReference>
<evidence type="ECO:0000256" key="4">
    <source>
        <dbReference type="ARBA" id="ARBA00012729"/>
    </source>
</evidence>
<dbReference type="EMBL" id="MU006320">
    <property type="protein sequence ID" value="KAF2848088.1"/>
    <property type="molecule type" value="Genomic_DNA"/>
</dbReference>
<dbReference type="PANTHER" id="PTHR11177:SF317">
    <property type="entry name" value="CHITINASE 12-RELATED"/>
    <property type="match status" value="1"/>
</dbReference>
<dbReference type="GO" id="GO:0005576">
    <property type="term" value="C:extracellular region"/>
    <property type="evidence" value="ECO:0007669"/>
    <property type="project" value="UniProtKB-SubCell"/>
</dbReference>
<evidence type="ECO:0000256" key="3">
    <source>
        <dbReference type="ARBA" id="ARBA00008682"/>
    </source>
</evidence>
<proteinExistence type="inferred from homology"/>
<evidence type="ECO:0000256" key="7">
    <source>
        <dbReference type="ARBA" id="ARBA00023024"/>
    </source>
</evidence>
<dbReference type="Proteomes" id="UP000799423">
    <property type="component" value="Unassembled WGS sequence"/>
</dbReference>
<sequence>MRFSNVATLFTIASIAEAAPALFDRPHAFESLPSSGGYQAGIFYVNWAIYGRKHFVTDLPYDKLTKINYAFANLNNVTGEVFLTDEWADLQFQYPGDAPGEGTQLYGNFNQLFKLKQKNQNLKVALSVGGWSYRNNFSPGLNSPEKRLKFCSSSLKLIADLGLDALDIDWEYPADDTDAANLVSTAKVCRKLFDEYAAKYAHGYHFDITISAPAGPQHYVHMPVRELDQYIDGWNLMAFDYQGGGFSNFTGHQSNVYPSRSNPKTTDGWVVEENRFRPFNTKEAVDYYKSNIADSTKLQLGLPLYGRSFGNVIDLSKEKRGLAAKFNGTGSGTWEAGVLDQKVLPLDGSKVYTDKETIASWSWDAAKKEFVSFDNPKVSIWKTEYLKQECLGGAWFWESSGDLPYANEKSSIRTVVKALGGERNLRLNQNNLYYPQSKYNNVRDATNVTALIGSLH</sequence>
<evidence type="ECO:0000313" key="13">
    <source>
        <dbReference type="EMBL" id="KAF2848088.1"/>
    </source>
</evidence>
<evidence type="ECO:0000256" key="11">
    <source>
        <dbReference type="SAM" id="SignalP"/>
    </source>
</evidence>